<feature type="compositionally biased region" description="Polar residues" evidence="1">
    <location>
        <begin position="418"/>
        <end position="433"/>
    </location>
</feature>
<dbReference type="PANTHER" id="PTHR35555:SF3">
    <property type="entry name" value="ENDONUCLEASE-REVERSE TRANSCRIPTASE"/>
    <property type="match status" value="1"/>
</dbReference>
<proteinExistence type="predicted"/>
<evidence type="ECO:0000256" key="2">
    <source>
        <dbReference type="SAM" id="Phobius"/>
    </source>
</evidence>
<keyword evidence="4" id="KW-1185">Reference proteome</keyword>
<evidence type="ECO:0000256" key="1">
    <source>
        <dbReference type="SAM" id="MobiDB-lite"/>
    </source>
</evidence>
<feature type="region of interest" description="Disordered" evidence="1">
    <location>
        <begin position="373"/>
        <end position="437"/>
    </location>
</feature>
<evidence type="ECO:0000313" key="4">
    <source>
        <dbReference type="Proteomes" id="UP000762676"/>
    </source>
</evidence>
<keyword evidence="2" id="KW-0472">Membrane</keyword>
<evidence type="ECO:0000313" key="3">
    <source>
        <dbReference type="EMBL" id="GFS28025.1"/>
    </source>
</evidence>
<feature type="transmembrane region" description="Helical" evidence="2">
    <location>
        <begin position="512"/>
        <end position="534"/>
    </location>
</feature>
<keyword evidence="2" id="KW-0812">Transmembrane</keyword>
<reference evidence="3 4" key="1">
    <citation type="journal article" date="2021" name="Elife">
        <title>Chloroplast acquisition without the gene transfer in kleptoplastic sea slugs, Plakobranchus ocellatus.</title>
        <authorList>
            <person name="Maeda T."/>
            <person name="Takahashi S."/>
            <person name="Yoshida T."/>
            <person name="Shimamura S."/>
            <person name="Takaki Y."/>
            <person name="Nagai Y."/>
            <person name="Toyoda A."/>
            <person name="Suzuki Y."/>
            <person name="Arimoto A."/>
            <person name="Ishii H."/>
            <person name="Satoh N."/>
            <person name="Nishiyama T."/>
            <person name="Hasebe M."/>
            <person name="Maruyama T."/>
            <person name="Minagawa J."/>
            <person name="Obokata J."/>
            <person name="Shigenobu S."/>
        </authorList>
    </citation>
    <scope>NUCLEOTIDE SEQUENCE [LARGE SCALE GENOMIC DNA]</scope>
</reference>
<feature type="transmembrane region" description="Helical" evidence="2">
    <location>
        <begin position="79"/>
        <end position="97"/>
    </location>
</feature>
<feature type="transmembrane region" description="Helical" evidence="2">
    <location>
        <begin position="104"/>
        <end position="126"/>
    </location>
</feature>
<gene>
    <name evidence="3" type="ORF">ElyMa_005328000</name>
</gene>
<dbReference type="AlphaFoldDB" id="A0AAV4K211"/>
<sequence>MRLTIPLDISIFMYAREFYTLNIHLKHHNGSQIQLEQKLTFSLGLDISDRDHLVSSVQLHPDADFQRSEVNFSRRVPDWLWAALTAMLGIGVGISAWRSFVAALMRIMTIASALVFAGFGLAFKVFDVLSENTKTTMLDACGDAVLAAYWVGMGIYARTIAARLFSNPLFVECIRMHSKTIFKMNTAAIIVFLSMTGVSTSLYTNRNVVEWNSSSEGSNANSTEEGSCANAGIHVAVCEVYFSARVLYSAFNLFWNLLVATILLSVCRTHTISIRRFMKELLYDNQIYEEFIMLQGLAVQAFPSEANLNQKERPQTMAAILGEIVARFSKEKGWDNSMNDLEEDGDRPPSNAVILNTMRSIRASAYDNRALEGQTQPTGSAMGATLIPPLGGPRRPTLSEITETSDSHQDGDVPVTRRGNNVLSENRPTNQEAPENDNAHLRLLNSILSSLGPDEALYRHALEQGEAPIMSPEDLLFKYFQFVFVLPTPERVDPLDHMREDPPELKVFSFKITYNAILTVVAGVAVSFATSVLLEQIMGKNQTK</sequence>
<comment type="caution">
    <text evidence="3">The sequence shown here is derived from an EMBL/GenBank/DDBJ whole genome shotgun (WGS) entry which is preliminary data.</text>
</comment>
<dbReference type="PANTHER" id="PTHR35555">
    <property type="entry name" value="ENDONUCLEASE-REVERSE TRANSCRIPTASE"/>
    <property type="match status" value="1"/>
</dbReference>
<keyword evidence="2" id="KW-1133">Transmembrane helix</keyword>
<dbReference type="EMBL" id="BMAT01010607">
    <property type="protein sequence ID" value="GFS28025.1"/>
    <property type="molecule type" value="Genomic_DNA"/>
</dbReference>
<accession>A0AAV4K211</accession>
<feature type="transmembrane region" description="Helical" evidence="2">
    <location>
        <begin position="186"/>
        <end position="204"/>
    </location>
</feature>
<feature type="transmembrane region" description="Helical" evidence="2">
    <location>
        <begin position="246"/>
        <end position="267"/>
    </location>
</feature>
<name>A0AAV4K211_9GAST</name>
<dbReference type="Proteomes" id="UP000762676">
    <property type="component" value="Unassembled WGS sequence"/>
</dbReference>
<protein>
    <recommendedName>
        <fullName evidence="5">G-protein coupled receptors family 1 profile domain-containing protein</fullName>
    </recommendedName>
</protein>
<feature type="transmembrane region" description="Helical" evidence="2">
    <location>
        <begin position="146"/>
        <end position="165"/>
    </location>
</feature>
<organism evidence="3 4">
    <name type="scientific">Elysia marginata</name>
    <dbReference type="NCBI Taxonomy" id="1093978"/>
    <lineage>
        <taxon>Eukaryota</taxon>
        <taxon>Metazoa</taxon>
        <taxon>Spiralia</taxon>
        <taxon>Lophotrochozoa</taxon>
        <taxon>Mollusca</taxon>
        <taxon>Gastropoda</taxon>
        <taxon>Heterobranchia</taxon>
        <taxon>Euthyneura</taxon>
        <taxon>Panpulmonata</taxon>
        <taxon>Sacoglossa</taxon>
        <taxon>Placobranchoidea</taxon>
        <taxon>Plakobranchidae</taxon>
        <taxon>Elysia</taxon>
    </lineage>
</organism>
<evidence type="ECO:0008006" key="5">
    <source>
        <dbReference type="Google" id="ProtNLM"/>
    </source>
</evidence>